<evidence type="ECO:0000313" key="3">
    <source>
        <dbReference type="Proteomes" id="UP000650467"/>
    </source>
</evidence>
<dbReference type="OrthoDB" id="557556at2759"/>
<evidence type="ECO:0000256" key="1">
    <source>
        <dbReference type="SAM" id="MobiDB-lite"/>
    </source>
</evidence>
<feature type="region of interest" description="Disordered" evidence="1">
    <location>
        <begin position="493"/>
        <end position="556"/>
    </location>
</feature>
<dbReference type="AlphaFoldDB" id="A0A835STA4"/>
<feature type="compositionally biased region" description="Gly residues" evidence="1">
    <location>
        <begin position="200"/>
        <end position="214"/>
    </location>
</feature>
<evidence type="ECO:0000313" key="2">
    <source>
        <dbReference type="EMBL" id="KAG2425481.1"/>
    </source>
</evidence>
<dbReference type="EMBL" id="JAEHOC010000055">
    <property type="protein sequence ID" value="KAG2425481.1"/>
    <property type="molecule type" value="Genomic_DNA"/>
</dbReference>
<sequence length="746" mass="76200">MQRSGFFHKLRAAAVLAARPAASCGAEGFLRKLQAELPAAALLAARLAAACGTEGFASTAGLHVLPCTGILRKLQAELPAAVLLAARPAAACGAGASRIRTFSSRGDDGRHGDSRGDGLDSSSPVTSAGTKEQPWADPFRGGGLRHDSGGGGGGESQQLLSQAAVTAAQGVEQHGRHWRHSWVTDDSAGLQEEPRVDPFRGGGLSHDSGGGGEGQQLLSQSAATAAAAQAAEQQHRPQLSAAGDTASLQEILEMVKAIRAEGEATRAEVKATRAEVKATRAEGEATRAEVKATRAEVKATRAEGEATRAEVKSISQRLESISDGVGALMEHTAAKQLQQSLGNDRQVHPNVPLTGTKSTADCLLRDANASTKETAASALVQRLQGLPGLRAVLRYFLTRACADLKGLLQRSTYAAASAASTAATAAADASAATVAAAAADAAATAARDVATIQGHLGKLQALQGQLLDATAGTAVEARLAAAGVAALSGAQRYINPRRPRRPRAGHMPESSASDSGSSSTSGGGSGSGTGAGSTDDEHGDGQDSSGGWRGDDDGGDGTKACTPYAAAMMMLDAVRDAKTDELLLLMSEGPVSMLVLSALQPAATLPLTAALNTSSGSSSDGINSSGGSFKPATRLEVDALAVRLKGATLLVVIQEAKLKSNLATARKQVARIGTLFAYAYNVAVAAGAFGEGKPPRLRLEAQIVFARLKGLPPAQRNQMVELVPAEGERHMMRVRVTGLAGCTFDP</sequence>
<feature type="compositionally biased region" description="Basic residues" evidence="1">
    <location>
        <begin position="495"/>
        <end position="504"/>
    </location>
</feature>
<comment type="caution">
    <text evidence="2">The sequence shown here is derived from an EMBL/GenBank/DDBJ whole genome shotgun (WGS) entry which is preliminary data.</text>
</comment>
<dbReference type="Proteomes" id="UP000650467">
    <property type="component" value="Unassembled WGS sequence"/>
</dbReference>
<proteinExistence type="predicted"/>
<name>A0A835STA4_CHLIN</name>
<feature type="compositionally biased region" description="Gly residues" evidence="1">
    <location>
        <begin position="521"/>
        <end position="531"/>
    </location>
</feature>
<accession>A0A835STA4</accession>
<feature type="compositionally biased region" description="Basic and acidic residues" evidence="1">
    <location>
        <begin position="105"/>
        <end position="118"/>
    </location>
</feature>
<feature type="compositionally biased region" description="Low complexity" evidence="1">
    <location>
        <begin position="215"/>
        <end position="232"/>
    </location>
</feature>
<gene>
    <name evidence="2" type="ORF">HXX76_013690</name>
</gene>
<organism evidence="2 3">
    <name type="scientific">Chlamydomonas incerta</name>
    <dbReference type="NCBI Taxonomy" id="51695"/>
    <lineage>
        <taxon>Eukaryota</taxon>
        <taxon>Viridiplantae</taxon>
        <taxon>Chlorophyta</taxon>
        <taxon>core chlorophytes</taxon>
        <taxon>Chlorophyceae</taxon>
        <taxon>CS clade</taxon>
        <taxon>Chlamydomonadales</taxon>
        <taxon>Chlamydomonadaceae</taxon>
        <taxon>Chlamydomonas</taxon>
    </lineage>
</organism>
<reference evidence="2" key="1">
    <citation type="journal article" date="2020" name="bioRxiv">
        <title>Comparative genomics of Chlamydomonas.</title>
        <authorList>
            <person name="Craig R.J."/>
            <person name="Hasan A.R."/>
            <person name="Ness R.W."/>
            <person name="Keightley P.D."/>
        </authorList>
    </citation>
    <scope>NUCLEOTIDE SEQUENCE</scope>
    <source>
        <strain evidence="2">SAG 7.73</strain>
    </source>
</reference>
<feature type="region of interest" description="Disordered" evidence="1">
    <location>
        <begin position="101"/>
        <end position="242"/>
    </location>
</feature>
<feature type="compositionally biased region" description="Low complexity" evidence="1">
    <location>
        <begin position="510"/>
        <end position="520"/>
    </location>
</feature>
<protein>
    <submittedName>
        <fullName evidence="2">Uncharacterized protein</fullName>
    </submittedName>
</protein>
<keyword evidence="3" id="KW-1185">Reference proteome</keyword>